<comment type="caution">
    <text evidence="3">The sequence shown here is derived from an EMBL/GenBank/DDBJ whole genome shotgun (WGS) entry which is preliminary data.</text>
</comment>
<dbReference type="GO" id="GO:0000981">
    <property type="term" value="F:DNA-binding transcription factor activity, RNA polymerase II-specific"/>
    <property type="evidence" value="ECO:0007669"/>
    <property type="project" value="InterPro"/>
</dbReference>
<organism evidence="3 4">
    <name type="scientific">Ramalina farinacea</name>
    <dbReference type="NCBI Taxonomy" id="258253"/>
    <lineage>
        <taxon>Eukaryota</taxon>
        <taxon>Fungi</taxon>
        <taxon>Dikarya</taxon>
        <taxon>Ascomycota</taxon>
        <taxon>Pezizomycotina</taxon>
        <taxon>Lecanoromycetes</taxon>
        <taxon>OSLEUM clade</taxon>
        <taxon>Lecanoromycetidae</taxon>
        <taxon>Lecanorales</taxon>
        <taxon>Lecanorineae</taxon>
        <taxon>Ramalinaceae</taxon>
        <taxon>Ramalina</taxon>
    </lineage>
</organism>
<evidence type="ECO:0008006" key="5">
    <source>
        <dbReference type="Google" id="ProtNLM"/>
    </source>
</evidence>
<feature type="region of interest" description="Disordered" evidence="2">
    <location>
        <begin position="67"/>
        <end position="86"/>
    </location>
</feature>
<evidence type="ECO:0000313" key="4">
    <source>
        <dbReference type="Proteomes" id="UP001161017"/>
    </source>
</evidence>
<dbReference type="GO" id="GO:0008270">
    <property type="term" value="F:zinc ion binding"/>
    <property type="evidence" value="ECO:0007669"/>
    <property type="project" value="InterPro"/>
</dbReference>
<dbReference type="PANTHER" id="PTHR38791:SF1">
    <property type="entry name" value="TRANSCRIPTION FACTOR, PUTATIVE-RELATED"/>
    <property type="match status" value="1"/>
</dbReference>
<protein>
    <recommendedName>
        <fullName evidence="5">Zn(2)-C6 fungal-type domain-containing protein</fullName>
    </recommendedName>
</protein>
<dbReference type="PANTHER" id="PTHR38791">
    <property type="entry name" value="ZN(II)2CYS6 TRANSCRIPTION FACTOR (EUROFUNG)-RELATED-RELATED"/>
    <property type="match status" value="1"/>
</dbReference>
<name>A0AA43TUY4_9LECA</name>
<dbReference type="Proteomes" id="UP001161017">
    <property type="component" value="Unassembled WGS sequence"/>
</dbReference>
<sequence length="511" mass="56472">MGPMSSSTACKTCKLRRIKASTKLLQKSEEPKPVCQRCTKSRRICLDGKITNPRVTFAFHVENRFASGKAKRPRGPRSSLATPRGSPQIDLQTHALGYYLQCHIQTLPDVPSAAGEGTLSGSVAAWDRSGKTCEMVDLALSSLALAVFSRTHHHSQAAAEAASRYSRLLHMARGRIAQVGSLDSSNERDFEAYLVAVSLMARYESSVYCWSSKSPPSFSHYDGATAILKLWHDCPGPARPTTSIIRNTRRGLIKLFMLRRLPLPEWMLDGAQFGETDHDLERDRIIARLVNLNAAVFAPFPSQADHDHDVEDLQAIDHLEAEARSLDEALEARAAQFPPEWSYQQTKASPDPLTRNLSRSPTTQYTFSAPSHATIWSQHFAYRLLLSTIHLSLLAQRPRPDPFIGSPHYHAQVEHTIHSHRMADSLAASLPSCWAGSPQTPPTTTTALSIIKQGTPNPSQASLAIWPLSIACNIAKPMMDGKQQRWFRERLAWLGKVTGAGILERHASAGL</sequence>
<evidence type="ECO:0000256" key="1">
    <source>
        <dbReference type="ARBA" id="ARBA00023242"/>
    </source>
</evidence>
<evidence type="ECO:0000256" key="2">
    <source>
        <dbReference type="SAM" id="MobiDB-lite"/>
    </source>
</evidence>
<reference evidence="3" key="1">
    <citation type="journal article" date="2023" name="Genome Biol. Evol.">
        <title>First Whole Genome Sequence and Flow Cytometry Genome Size Data for the Lichen-Forming Fungus Ramalina farinacea (Ascomycota).</title>
        <authorList>
            <person name="Llewellyn T."/>
            <person name="Mian S."/>
            <person name="Hill R."/>
            <person name="Leitch I.J."/>
            <person name="Gaya E."/>
        </authorList>
    </citation>
    <scope>NUCLEOTIDE SEQUENCE</scope>
    <source>
        <strain evidence="3">LIQ254RAFAR</strain>
    </source>
</reference>
<gene>
    <name evidence="3" type="ORF">OHK93_003755</name>
</gene>
<accession>A0AA43TUY4</accession>
<keyword evidence="1" id="KW-0539">Nucleus</keyword>
<proteinExistence type="predicted"/>
<dbReference type="InterPro" id="IPR001138">
    <property type="entry name" value="Zn2Cys6_DnaBD"/>
</dbReference>
<dbReference type="AlphaFoldDB" id="A0AA43TUY4"/>
<dbReference type="InterPro" id="IPR053175">
    <property type="entry name" value="DHMBA_Reg_Transcription_Factor"/>
</dbReference>
<keyword evidence="4" id="KW-1185">Reference proteome</keyword>
<evidence type="ECO:0000313" key="3">
    <source>
        <dbReference type="EMBL" id="MDI1492541.1"/>
    </source>
</evidence>
<dbReference type="CDD" id="cd00067">
    <property type="entry name" value="GAL4"/>
    <property type="match status" value="1"/>
</dbReference>
<dbReference type="EMBL" id="JAPUFD010000019">
    <property type="protein sequence ID" value="MDI1492541.1"/>
    <property type="molecule type" value="Genomic_DNA"/>
</dbReference>